<name>A0A1H6TCM8_9BACT</name>
<evidence type="ECO:0000313" key="2">
    <source>
        <dbReference type="Proteomes" id="UP000199403"/>
    </source>
</evidence>
<keyword evidence="2" id="KW-1185">Reference proteome</keyword>
<evidence type="ECO:0000313" key="1">
    <source>
        <dbReference type="EMBL" id="SEI77853.1"/>
    </source>
</evidence>
<accession>A0A1H6TCM8</accession>
<gene>
    <name evidence="1" type="ORF">SAMN05192553_101250</name>
</gene>
<reference evidence="2" key="1">
    <citation type="submission" date="2016-10" db="EMBL/GenBank/DDBJ databases">
        <authorList>
            <person name="Varghese N."/>
            <person name="Submissions S."/>
        </authorList>
    </citation>
    <scope>NUCLEOTIDE SEQUENCE [LARGE SCALE GENOMIC DNA]</scope>
    <source>
        <strain evidence="2">IBRC-M 10761</strain>
    </source>
</reference>
<proteinExistence type="predicted"/>
<dbReference type="Proteomes" id="UP000199403">
    <property type="component" value="Unassembled WGS sequence"/>
</dbReference>
<sequence>MCTLFALLMVITSEGNNGFLQITVHIPGENKGLIQLLVFDSAAGFPDQPKKAVRSKSAPVDAGKAIFLFSGLKEGFYAASAFHDADEDGVMRKSIFGMPKDAYGFSNDARKPFSIPSFTNASFFHSKGGSSVEFTLKSP</sequence>
<organism evidence="1 2">
    <name type="scientific">Cyclobacterium xiamenense</name>
    <dbReference type="NCBI Taxonomy" id="1297121"/>
    <lineage>
        <taxon>Bacteria</taxon>
        <taxon>Pseudomonadati</taxon>
        <taxon>Bacteroidota</taxon>
        <taxon>Cytophagia</taxon>
        <taxon>Cytophagales</taxon>
        <taxon>Cyclobacteriaceae</taxon>
        <taxon>Cyclobacterium</taxon>
    </lineage>
</organism>
<dbReference type="EMBL" id="FNZH01000001">
    <property type="protein sequence ID" value="SEI77853.1"/>
    <property type="molecule type" value="Genomic_DNA"/>
</dbReference>
<protein>
    <submittedName>
        <fullName evidence="1">Uncharacterized conserved protein, DUF2141 family</fullName>
    </submittedName>
</protein>
<dbReference type="Pfam" id="PF09912">
    <property type="entry name" value="DUF2141"/>
    <property type="match status" value="1"/>
</dbReference>
<dbReference type="STRING" id="1416801.SAMN05192553_101250"/>
<dbReference type="InterPro" id="IPR018673">
    <property type="entry name" value="DUF2141"/>
</dbReference>
<dbReference type="AlphaFoldDB" id="A0A1H6TCM8"/>